<dbReference type="Proteomes" id="UP000012960">
    <property type="component" value="Unplaced"/>
</dbReference>
<reference evidence="3" key="2">
    <citation type="submission" date="2021-05" db="UniProtKB">
        <authorList>
            <consortium name="EnsemblPlants"/>
        </authorList>
    </citation>
    <scope>IDENTIFICATION</scope>
    <source>
        <strain evidence="3">subsp. malaccensis</strain>
    </source>
</reference>
<evidence type="ECO:0000256" key="1">
    <source>
        <dbReference type="SAM" id="MobiDB-lite"/>
    </source>
</evidence>
<keyword evidence="4" id="KW-1185">Reference proteome</keyword>
<dbReference type="AlphaFoldDB" id="A0A804IT91"/>
<dbReference type="EnsemblPlants" id="Ma04_t24040.1">
    <property type="protein sequence ID" value="Ma04_p24040.1"/>
    <property type="gene ID" value="Ma04_g24040"/>
</dbReference>
<feature type="compositionally biased region" description="Pro residues" evidence="1">
    <location>
        <begin position="53"/>
        <end position="62"/>
    </location>
</feature>
<reference evidence="2" key="1">
    <citation type="submission" date="2021-03" db="EMBL/GenBank/DDBJ databases">
        <authorList>
            <consortium name="Genoscope - CEA"/>
            <person name="William W."/>
        </authorList>
    </citation>
    <scope>NUCLEOTIDE SEQUENCE</scope>
    <source>
        <strain evidence="2">Doubled-haploid Pahang</strain>
    </source>
</reference>
<feature type="compositionally biased region" description="Basic and acidic residues" evidence="1">
    <location>
        <begin position="35"/>
        <end position="44"/>
    </location>
</feature>
<dbReference type="InParanoid" id="A0A804IT91"/>
<name>A0A804IT91_MUSAM</name>
<proteinExistence type="predicted"/>
<organism evidence="3 4">
    <name type="scientific">Musa acuminata subsp. malaccensis</name>
    <name type="common">Wild banana</name>
    <name type="synonym">Musa malaccensis</name>
    <dbReference type="NCBI Taxonomy" id="214687"/>
    <lineage>
        <taxon>Eukaryota</taxon>
        <taxon>Viridiplantae</taxon>
        <taxon>Streptophyta</taxon>
        <taxon>Embryophyta</taxon>
        <taxon>Tracheophyta</taxon>
        <taxon>Spermatophyta</taxon>
        <taxon>Magnoliopsida</taxon>
        <taxon>Liliopsida</taxon>
        <taxon>Zingiberales</taxon>
        <taxon>Musaceae</taxon>
        <taxon>Musa</taxon>
    </lineage>
</organism>
<sequence>MVTHGSALEGERRSVAPRTILDWLSEVDWDGNPPGDHRQDESPRRRAQQLPNPGFPPLPLRPQAPLRRRPAPQLLRRAGSLPPVLRFPPRPHLPAAASREVGEGTPPAPRQGSHQRGAAEGARPQ</sequence>
<evidence type="ECO:0000313" key="4">
    <source>
        <dbReference type="Proteomes" id="UP000012960"/>
    </source>
</evidence>
<feature type="region of interest" description="Disordered" evidence="1">
    <location>
        <begin position="24"/>
        <end position="125"/>
    </location>
</feature>
<feature type="compositionally biased region" description="Low complexity" evidence="1">
    <location>
        <begin position="63"/>
        <end position="78"/>
    </location>
</feature>
<dbReference type="Gramene" id="Ma04_t24040.1">
    <property type="protein sequence ID" value="Ma04_p24040.1"/>
    <property type="gene ID" value="Ma04_g24040"/>
</dbReference>
<gene>
    <name evidence="2" type="ORF">GSMUA_130110.1</name>
</gene>
<evidence type="ECO:0000313" key="2">
    <source>
        <dbReference type="EMBL" id="CAG1843216.1"/>
    </source>
</evidence>
<evidence type="ECO:0000313" key="3">
    <source>
        <dbReference type="EnsemblPlants" id="Ma04_p24040.1"/>
    </source>
</evidence>
<protein>
    <submittedName>
        <fullName evidence="2">(wild Malaysian banana) hypothetical protein</fullName>
    </submittedName>
</protein>
<dbReference type="EMBL" id="HG996469">
    <property type="protein sequence ID" value="CAG1843216.1"/>
    <property type="molecule type" value="Genomic_DNA"/>
</dbReference>
<accession>A0A804IT91</accession>